<gene>
    <name evidence="4" type="ORF">EL26_14455</name>
</gene>
<evidence type="ECO:0000313" key="4">
    <source>
        <dbReference type="EMBL" id="KEO82584.1"/>
    </source>
</evidence>
<evidence type="ECO:0000256" key="1">
    <source>
        <dbReference type="ARBA" id="ARBA00010062"/>
    </source>
</evidence>
<proteinExistence type="inferred from homology"/>
<keyword evidence="5" id="KW-1185">Reference proteome</keyword>
<evidence type="ECO:0000256" key="2">
    <source>
        <dbReference type="ARBA" id="ARBA00022729"/>
    </source>
</evidence>
<evidence type="ECO:0000259" key="3">
    <source>
        <dbReference type="Pfam" id="PF13458"/>
    </source>
</evidence>
<dbReference type="OrthoDB" id="9783240at2"/>
<accession>A0A074LNA7</accession>
<dbReference type="STRING" id="1157490.EL26_14455"/>
<comment type="similarity">
    <text evidence="1">Belongs to the leucine-binding protein family.</text>
</comment>
<name>A0A074LNA7_9BACL</name>
<feature type="domain" description="Leucine-binding protein" evidence="3">
    <location>
        <begin position="3"/>
        <end position="153"/>
    </location>
</feature>
<protein>
    <recommendedName>
        <fullName evidence="3">Leucine-binding protein domain-containing protein</fullName>
    </recommendedName>
</protein>
<dbReference type="InterPro" id="IPR028082">
    <property type="entry name" value="Peripla_BP_I"/>
</dbReference>
<reference evidence="4 5" key="1">
    <citation type="journal article" date="2013" name="Int. J. Syst. Evol. Microbiol.">
        <title>Tumebacillus flagellatus sp. nov., an alpha-amylase/pullulanase-producing bacterium isolated from cassava wastewater.</title>
        <authorList>
            <person name="Wang Q."/>
            <person name="Xie N."/>
            <person name="Qin Y."/>
            <person name="Shen N."/>
            <person name="Zhu J."/>
            <person name="Mi H."/>
            <person name="Huang R."/>
        </authorList>
    </citation>
    <scope>NUCLEOTIDE SEQUENCE [LARGE SCALE GENOMIC DNA]</scope>
    <source>
        <strain evidence="4 5">GST4</strain>
    </source>
</reference>
<dbReference type="Proteomes" id="UP000027931">
    <property type="component" value="Unassembled WGS sequence"/>
</dbReference>
<dbReference type="RefSeq" id="WP_038089861.1">
    <property type="nucleotide sequence ID" value="NZ_JMIR01000020.1"/>
</dbReference>
<dbReference type="SUPFAM" id="SSF53822">
    <property type="entry name" value="Periplasmic binding protein-like I"/>
    <property type="match status" value="1"/>
</dbReference>
<dbReference type="Gene3D" id="3.40.50.2300">
    <property type="match status" value="2"/>
</dbReference>
<dbReference type="EMBL" id="JMIR01000020">
    <property type="protein sequence ID" value="KEO82584.1"/>
    <property type="molecule type" value="Genomic_DNA"/>
</dbReference>
<keyword evidence="2" id="KW-0732">Signal</keyword>
<dbReference type="AlphaFoldDB" id="A0A074LNA7"/>
<dbReference type="CDD" id="cd06342">
    <property type="entry name" value="PBP1_ABC_LIVBP-like"/>
    <property type="match status" value="1"/>
</dbReference>
<comment type="caution">
    <text evidence="4">The sequence shown here is derived from an EMBL/GenBank/DDBJ whole genome shotgun (WGS) entry which is preliminary data.</text>
</comment>
<organism evidence="4 5">
    <name type="scientific">Tumebacillus flagellatus</name>
    <dbReference type="NCBI Taxonomy" id="1157490"/>
    <lineage>
        <taxon>Bacteria</taxon>
        <taxon>Bacillati</taxon>
        <taxon>Bacillota</taxon>
        <taxon>Bacilli</taxon>
        <taxon>Bacillales</taxon>
        <taxon>Alicyclobacillaceae</taxon>
        <taxon>Tumebacillus</taxon>
    </lineage>
</organism>
<evidence type="ECO:0000313" key="5">
    <source>
        <dbReference type="Proteomes" id="UP000027931"/>
    </source>
</evidence>
<dbReference type="Pfam" id="PF13458">
    <property type="entry name" value="Peripla_BP_6"/>
    <property type="match status" value="1"/>
</dbReference>
<dbReference type="PANTHER" id="PTHR47151">
    <property type="entry name" value="LEU/ILE/VAL-BINDING ABC TRANSPORTER SUBUNIT"/>
    <property type="match status" value="1"/>
</dbReference>
<dbReference type="PANTHER" id="PTHR47151:SF2">
    <property type="entry name" value="AMINO ACID BINDING PROTEIN"/>
    <property type="match status" value="1"/>
</dbReference>
<dbReference type="eggNOG" id="COG0683">
    <property type="taxonomic scope" value="Bacteria"/>
</dbReference>
<dbReference type="InterPro" id="IPR028081">
    <property type="entry name" value="Leu-bd"/>
</dbReference>
<sequence length="294" mass="32590">MRKIGVAGPFSGPRAAYGELLKKGVAQAALEAGPEFEWLFFDDAALPEQAEVAAQKMREAQVEAVIGHFNSACAKRVLPLYRDASLPFLAPASTNEQLTAAGEGWMLRFCPHDGQQAHAVLGFVSERGCRSLAVLTDDTFYGQAMAAGFPDRWEGLAVRRLETEDESVLRVDAVFFAGTHFNSARSVRELRERGFKGLFVASDDSKIEEFLELSEGAAEDSYVLGFHETYEESSYRAADLLWKTLAVHPEVRGPELLRLLQRGSSDVSFTAQGERIGMEWSIWQCGRRGFTKER</sequence>